<dbReference type="EMBL" id="CM056742">
    <property type="protein sequence ID" value="KAJ8676888.1"/>
    <property type="molecule type" value="Genomic_DNA"/>
</dbReference>
<accession>A0ACC2P195</accession>
<protein>
    <submittedName>
        <fullName evidence="1">Uncharacterized protein</fullName>
    </submittedName>
</protein>
<comment type="caution">
    <text evidence="1">The sequence shown here is derived from an EMBL/GenBank/DDBJ whole genome shotgun (WGS) entry which is preliminary data.</text>
</comment>
<organism evidence="1 2">
    <name type="scientific">Eretmocerus hayati</name>
    <dbReference type="NCBI Taxonomy" id="131215"/>
    <lineage>
        <taxon>Eukaryota</taxon>
        <taxon>Metazoa</taxon>
        <taxon>Ecdysozoa</taxon>
        <taxon>Arthropoda</taxon>
        <taxon>Hexapoda</taxon>
        <taxon>Insecta</taxon>
        <taxon>Pterygota</taxon>
        <taxon>Neoptera</taxon>
        <taxon>Endopterygota</taxon>
        <taxon>Hymenoptera</taxon>
        <taxon>Apocrita</taxon>
        <taxon>Proctotrupomorpha</taxon>
        <taxon>Chalcidoidea</taxon>
        <taxon>Aphelinidae</taxon>
        <taxon>Aphelininae</taxon>
        <taxon>Eretmocerus</taxon>
    </lineage>
</organism>
<gene>
    <name evidence="1" type="ORF">QAD02_012675</name>
</gene>
<dbReference type="Proteomes" id="UP001239111">
    <property type="component" value="Chromosome 2"/>
</dbReference>
<proteinExistence type="predicted"/>
<evidence type="ECO:0000313" key="1">
    <source>
        <dbReference type="EMBL" id="KAJ8676888.1"/>
    </source>
</evidence>
<name>A0ACC2P195_9HYME</name>
<evidence type="ECO:0000313" key="2">
    <source>
        <dbReference type="Proteomes" id="UP001239111"/>
    </source>
</evidence>
<sequence>MSSAEVAEGSIDPPNKRQRIGGSESYSNQLNTSGMASNGSGISQVQSDIDESLYSRQLYVLGHDAMRRMANSDVLISGLGGLGVEIAKNIILGGVKSVTLHDVQCCQVSDLGSQFYLSTSSIGEKILISLTLYAWYTSFPVNNGKKVHLF</sequence>
<reference evidence="1" key="1">
    <citation type="submission" date="2023-04" db="EMBL/GenBank/DDBJ databases">
        <title>A chromosome-level genome assembly of the parasitoid wasp Eretmocerus hayati.</title>
        <authorList>
            <person name="Zhong Y."/>
            <person name="Liu S."/>
            <person name="Liu Y."/>
        </authorList>
    </citation>
    <scope>NUCLEOTIDE SEQUENCE</scope>
    <source>
        <strain evidence="1">ZJU_SS_LIU_2023</strain>
    </source>
</reference>
<keyword evidence="2" id="KW-1185">Reference proteome</keyword>